<accession>A0ABR1VHQ4</accession>
<dbReference type="Proteomes" id="UP001433268">
    <property type="component" value="Unassembled WGS sequence"/>
</dbReference>
<organism evidence="3 4">
    <name type="scientific">Apiospora hydei</name>
    <dbReference type="NCBI Taxonomy" id="1337664"/>
    <lineage>
        <taxon>Eukaryota</taxon>
        <taxon>Fungi</taxon>
        <taxon>Dikarya</taxon>
        <taxon>Ascomycota</taxon>
        <taxon>Pezizomycotina</taxon>
        <taxon>Sordariomycetes</taxon>
        <taxon>Xylariomycetidae</taxon>
        <taxon>Amphisphaeriales</taxon>
        <taxon>Apiosporaceae</taxon>
        <taxon>Apiospora</taxon>
    </lineage>
</organism>
<comment type="caution">
    <text evidence="3">The sequence shown here is derived from an EMBL/GenBank/DDBJ whole genome shotgun (WGS) entry which is preliminary data.</text>
</comment>
<dbReference type="PANTHER" id="PTHR37540:SF5">
    <property type="entry name" value="TRANSCRIPTION FACTOR DOMAIN-CONTAINING PROTEIN"/>
    <property type="match status" value="1"/>
</dbReference>
<protein>
    <submittedName>
        <fullName evidence="3">Uncharacterized protein</fullName>
    </submittedName>
</protein>
<proteinExistence type="predicted"/>
<dbReference type="GeneID" id="92048343"/>
<reference evidence="3 4" key="1">
    <citation type="submission" date="2023-01" db="EMBL/GenBank/DDBJ databases">
        <title>Analysis of 21 Apiospora genomes using comparative genomics revels a genus with tremendous synthesis potential of carbohydrate active enzymes and secondary metabolites.</title>
        <authorList>
            <person name="Sorensen T."/>
        </authorList>
    </citation>
    <scope>NUCLEOTIDE SEQUENCE [LARGE SCALE GENOMIC DNA]</scope>
    <source>
        <strain evidence="3 4">CBS 114990</strain>
    </source>
</reference>
<dbReference type="EMBL" id="JAQQWN010000008">
    <property type="protein sequence ID" value="KAK8070765.1"/>
    <property type="molecule type" value="Genomic_DNA"/>
</dbReference>
<evidence type="ECO:0000256" key="1">
    <source>
        <dbReference type="ARBA" id="ARBA00023242"/>
    </source>
</evidence>
<keyword evidence="1" id="KW-0539">Nucleus</keyword>
<dbReference type="RefSeq" id="XP_066664573.1">
    <property type="nucleotide sequence ID" value="XM_066815283.1"/>
</dbReference>
<evidence type="ECO:0000313" key="3">
    <source>
        <dbReference type="EMBL" id="KAK8070765.1"/>
    </source>
</evidence>
<dbReference type="InterPro" id="IPR021858">
    <property type="entry name" value="Fun_TF"/>
</dbReference>
<evidence type="ECO:0000313" key="4">
    <source>
        <dbReference type="Proteomes" id="UP001433268"/>
    </source>
</evidence>
<dbReference type="Pfam" id="PF11951">
    <property type="entry name" value="Fungal_trans_2"/>
    <property type="match status" value="1"/>
</dbReference>
<name>A0ABR1VHQ4_9PEZI</name>
<gene>
    <name evidence="3" type="ORF">PG997_010968</name>
</gene>
<dbReference type="PANTHER" id="PTHR37540">
    <property type="entry name" value="TRANSCRIPTION FACTOR (ACR-2), PUTATIVE-RELATED-RELATED"/>
    <property type="match status" value="1"/>
</dbReference>
<feature type="compositionally biased region" description="Polar residues" evidence="2">
    <location>
        <begin position="29"/>
        <end position="45"/>
    </location>
</feature>
<feature type="region of interest" description="Disordered" evidence="2">
    <location>
        <begin position="29"/>
        <end position="54"/>
    </location>
</feature>
<evidence type="ECO:0000256" key="2">
    <source>
        <dbReference type="SAM" id="MobiDB-lite"/>
    </source>
</evidence>
<keyword evidence="4" id="KW-1185">Reference proteome</keyword>
<sequence>MPQFMFVAVEGGTKPAKLTRSIRSHSIRTALQKSSNSAQQATSKAATKRSRITNHADETKSATFTCCDTVAAKLWPMENGTPMELLASLFLTRIDSVDGGCLDPFNSLPVPKSVQVDHLVKYFLTKFDFESSTADRTRLWFPYAMQSVSMMHSTLAMAAVVWRAEDVALEKSIQLEGMRQKYEAIREVRSQISKHVGVERSDSDMSQLMSTMSTLVFVEIYDGNFEVAELHLQGVRTLFNSHRRRSNLMADFIFCKATSMADIEVAITLGRPLMFPTLHTSQAAPPLLLLDCADKSPLDNSITESNSHEVVGIFNRLRHAILMRQSYLSHERSPLSHIIKRTHALVLAVQVFMFATLRQVPPQSKLMRRMVARLHQTVGESPVASNIWTGYESALLWIAFVGLLGTGVTEASQQGHWFLNLFRCTAGADWCADYVLCNRDIRQVFSTFLWDNAYCQPVLAELELQQGLTLLRREPDGSLTPYLPE</sequence>